<feature type="domain" description="SCP2" evidence="1">
    <location>
        <begin position="59"/>
        <end position="146"/>
    </location>
</feature>
<evidence type="ECO:0000259" key="1">
    <source>
        <dbReference type="Pfam" id="PF02036"/>
    </source>
</evidence>
<dbReference type="Pfam" id="PF02036">
    <property type="entry name" value="SCP2"/>
    <property type="match status" value="1"/>
</dbReference>
<sequence length="195" mass="20554">MPGGAVAVTSNGMNGANSIPHFPSAGARVLAHLPPGPLSLILGRAARDMAEHHPGLFTRLGSHAEKRFLIDPTDLPFALLLCPRPTRPSIEALSRSAPCHWDCRIAGPLAALLGMIHGAYDGDALFFSRDIAIEGDTEAALALRNATDDAEIDLFEAVAGSLGAPGRAMGRRLRPLARVAERITGVALMRPEMNA</sequence>
<accession>A0A0F9XYY9</accession>
<dbReference type="InterPro" id="IPR003033">
    <property type="entry name" value="SCP2_sterol-bd_dom"/>
</dbReference>
<dbReference type="EMBL" id="LAZR01000022">
    <property type="protein sequence ID" value="KKO04702.1"/>
    <property type="molecule type" value="Genomic_DNA"/>
</dbReference>
<dbReference type="SUPFAM" id="SSF55718">
    <property type="entry name" value="SCP-like"/>
    <property type="match status" value="1"/>
</dbReference>
<proteinExistence type="predicted"/>
<name>A0A0F9XYY9_9ZZZZ</name>
<dbReference type="AlphaFoldDB" id="A0A0F9XYY9"/>
<evidence type="ECO:0000313" key="2">
    <source>
        <dbReference type="EMBL" id="KKO04702.1"/>
    </source>
</evidence>
<comment type="caution">
    <text evidence="2">The sequence shown here is derived from an EMBL/GenBank/DDBJ whole genome shotgun (WGS) entry which is preliminary data.</text>
</comment>
<protein>
    <recommendedName>
        <fullName evidence="1">SCP2 domain-containing protein</fullName>
    </recommendedName>
</protein>
<gene>
    <name evidence="2" type="ORF">LCGC14_0085310</name>
</gene>
<dbReference type="InterPro" id="IPR036527">
    <property type="entry name" value="SCP2_sterol-bd_dom_sf"/>
</dbReference>
<organism evidence="2">
    <name type="scientific">marine sediment metagenome</name>
    <dbReference type="NCBI Taxonomy" id="412755"/>
    <lineage>
        <taxon>unclassified sequences</taxon>
        <taxon>metagenomes</taxon>
        <taxon>ecological metagenomes</taxon>
    </lineage>
</organism>
<reference evidence="2" key="1">
    <citation type="journal article" date="2015" name="Nature">
        <title>Complex archaea that bridge the gap between prokaryotes and eukaryotes.</title>
        <authorList>
            <person name="Spang A."/>
            <person name="Saw J.H."/>
            <person name="Jorgensen S.L."/>
            <person name="Zaremba-Niedzwiedzka K."/>
            <person name="Martijn J."/>
            <person name="Lind A.E."/>
            <person name="van Eijk R."/>
            <person name="Schleper C."/>
            <person name="Guy L."/>
            <person name="Ettema T.J."/>
        </authorList>
    </citation>
    <scope>NUCLEOTIDE SEQUENCE</scope>
</reference>